<sequence>MEVGTVVQEEMKFRGVEFSIKTELEEGLLTVEISDVMTADQWRGEFDPAYIEDLTRKTGNFKQFPIFCSMLESAVSKRSEAVALDLLTYADLELLRNRKAGVVGRPRGQQQSPALSAKRYLILIYTVEFDRIHYPLPLPYMGKPDPAALQKEIRALRAELSALSHRGDTRPSDYETRRLRAELALVREEKEALAKALERLQGAGAGATPGAAIGLRDAVRSLEEQLLRERAKSQRSASKRGQEQRVLMEQLEELVALAIL</sequence>
<evidence type="ECO:0000256" key="5">
    <source>
        <dbReference type="ARBA" id="ARBA00023212"/>
    </source>
</evidence>
<evidence type="ECO:0000256" key="2">
    <source>
        <dbReference type="ARBA" id="ARBA00004607"/>
    </source>
</evidence>
<dbReference type="Proteomes" id="UP000823561">
    <property type="component" value="Chromosome 2"/>
</dbReference>
<evidence type="ECO:0000256" key="10">
    <source>
        <dbReference type="ARBA" id="ARBA00042326"/>
    </source>
</evidence>
<keyword evidence="5" id="KW-0206">Cytoskeleton</keyword>
<feature type="coiled-coil region" evidence="11">
    <location>
        <begin position="176"/>
        <end position="203"/>
    </location>
</feature>
<evidence type="ECO:0000313" key="12">
    <source>
        <dbReference type="EMBL" id="KAG5285117.1"/>
    </source>
</evidence>
<evidence type="ECO:0000256" key="7">
    <source>
        <dbReference type="ARBA" id="ARBA00038217"/>
    </source>
</evidence>
<keyword evidence="4 11" id="KW-0175">Coiled coil</keyword>
<evidence type="ECO:0000256" key="8">
    <source>
        <dbReference type="ARBA" id="ARBA00040683"/>
    </source>
</evidence>
<dbReference type="InterPro" id="IPR049733">
    <property type="entry name" value="CCDC61_N"/>
</dbReference>
<dbReference type="EMBL" id="JADWDJ010000002">
    <property type="protein sequence ID" value="KAG5285117.1"/>
    <property type="molecule type" value="Genomic_DNA"/>
</dbReference>
<gene>
    <name evidence="12" type="ORF">AALO_G00034260</name>
</gene>
<comment type="similarity">
    <text evidence="7">Belongs to the CCDC61 family.</text>
</comment>
<protein>
    <recommendedName>
        <fullName evidence="8">Centrosomal protein CCDC61</fullName>
    </recommendedName>
    <alternativeName>
        <fullName evidence="9">Coiled-coil domain-containing protein 61</fullName>
    </alternativeName>
    <alternativeName>
        <fullName evidence="10">VFL3 homolog</fullName>
    </alternativeName>
</protein>
<dbReference type="PANTHER" id="PTHR22691">
    <property type="entry name" value="YEAST SPT2-RELATED"/>
    <property type="match status" value="1"/>
</dbReference>
<evidence type="ECO:0000256" key="3">
    <source>
        <dbReference type="ARBA" id="ARBA00022490"/>
    </source>
</evidence>
<evidence type="ECO:0000256" key="6">
    <source>
        <dbReference type="ARBA" id="ARBA00023273"/>
    </source>
</evidence>
<accession>A0AAV6HGW1</accession>
<organism evidence="12 13">
    <name type="scientific">Alosa alosa</name>
    <name type="common">allis shad</name>
    <dbReference type="NCBI Taxonomy" id="278164"/>
    <lineage>
        <taxon>Eukaryota</taxon>
        <taxon>Metazoa</taxon>
        <taxon>Chordata</taxon>
        <taxon>Craniata</taxon>
        <taxon>Vertebrata</taxon>
        <taxon>Euteleostomi</taxon>
        <taxon>Actinopterygii</taxon>
        <taxon>Neopterygii</taxon>
        <taxon>Teleostei</taxon>
        <taxon>Clupei</taxon>
        <taxon>Clupeiformes</taxon>
        <taxon>Clupeoidei</taxon>
        <taxon>Clupeidae</taxon>
        <taxon>Alosa</taxon>
    </lineage>
</organism>
<dbReference type="PANTHER" id="PTHR22691:SF1">
    <property type="entry name" value="CENTROSOMAL PROTEIN CCDC61"/>
    <property type="match status" value="1"/>
</dbReference>
<comment type="caution">
    <text evidence="12">The sequence shown here is derived from an EMBL/GenBank/DDBJ whole genome shotgun (WGS) entry which is preliminary data.</text>
</comment>
<keyword evidence="13" id="KW-1185">Reference proteome</keyword>
<evidence type="ECO:0000256" key="1">
    <source>
        <dbReference type="ARBA" id="ARBA00004120"/>
    </source>
</evidence>
<evidence type="ECO:0000256" key="4">
    <source>
        <dbReference type="ARBA" id="ARBA00023054"/>
    </source>
</evidence>
<name>A0AAV6HGW1_9TELE</name>
<evidence type="ECO:0000256" key="11">
    <source>
        <dbReference type="SAM" id="Coils"/>
    </source>
</evidence>
<dbReference type="AlphaFoldDB" id="A0AAV6HGW1"/>
<comment type="subcellular location">
    <subcellularLocation>
        <location evidence="1">Cytoplasm</location>
        <location evidence="1">Cytoskeleton</location>
        <location evidence="1">Cilium basal body</location>
    </subcellularLocation>
    <subcellularLocation>
        <location evidence="2">Cytoplasm</location>
        <location evidence="2">Cytoskeleton</location>
        <location evidence="2">Microtubule organizing center</location>
        <location evidence="2">Centrosome</location>
        <location evidence="2">Centriolar satellite</location>
    </subcellularLocation>
</comment>
<evidence type="ECO:0000313" key="13">
    <source>
        <dbReference type="Proteomes" id="UP000823561"/>
    </source>
</evidence>
<keyword evidence="6" id="KW-0966">Cell projection</keyword>
<evidence type="ECO:0000256" key="9">
    <source>
        <dbReference type="ARBA" id="ARBA00041518"/>
    </source>
</evidence>
<dbReference type="CDD" id="cd22284">
    <property type="entry name" value="HD_CCDC61_N"/>
    <property type="match status" value="1"/>
</dbReference>
<reference evidence="12" key="1">
    <citation type="submission" date="2020-10" db="EMBL/GenBank/DDBJ databases">
        <title>Chromosome-scale genome assembly of the Allis shad, Alosa alosa.</title>
        <authorList>
            <person name="Margot Z."/>
            <person name="Christophe K."/>
            <person name="Cabau C."/>
            <person name="Louis A."/>
            <person name="Berthelot C."/>
            <person name="Parey E."/>
            <person name="Roest Crollius H."/>
            <person name="Montfort J."/>
            <person name="Robinson-Rechavi M."/>
            <person name="Bucao C."/>
            <person name="Bouchez O."/>
            <person name="Gislard M."/>
            <person name="Lluch J."/>
            <person name="Milhes M."/>
            <person name="Lampietro C."/>
            <person name="Lopez Roques C."/>
            <person name="Donnadieu C."/>
            <person name="Braasch I."/>
            <person name="Desvignes T."/>
            <person name="Postlethwait J."/>
            <person name="Bobe J."/>
            <person name="Guiguen Y."/>
        </authorList>
    </citation>
    <scope>NUCLEOTIDE SEQUENCE</scope>
    <source>
        <strain evidence="12">M-15738</strain>
        <tissue evidence="12">Blood</tissue>
    </source>
</reference>
<dbReference type="GO" id="GO:0034451">
    <property type="term" value="C:centriolar satellite"/>
    <property type="evidence" value="ECO:0007669"/>
    <property type="project" value="UniProtKB-SubCell"/>
</dbReference>
<dbReference type="GO" id="GO:0036064">
    <property type="term" value="C:ciliary basal body"/>
    <property type="evidence" value="ECO:0007669"/>
    <property type="project" value="TreeGrafter"/>
</dbReference>
<proteinExistence type="inferred from homology"/>
<keyword evidence="3" id="KW-0963">Cytoplasm</keyword>